<dbReference type="AlphaFoldDB" id="A0A098DCM0"/>
<accession>A0A098DCM0</accession>
<reference evidence="3 4" key="2">
    <citation type="journal article" date="2010" name="Nature">
        <title>Comparative genomics reveals mobile pathogenicity chromosomes in Fusarium.</title>
        <authorList>
            <person name="Ma L.J."/>
            <person name="van der Does H.C."/>
            <person name="Borkovich K.A."/>
            <person name="Coleman J.J."/>
            <person name="Daboussi M.J."/>
            <person name="Di Pietro A."/>
            <person name="Dufresne M."/>
            <person name="Freitag M."/>
            <person name="Grabherr M."/>
            <person name="Henrissat B."/>
            <person name="Houterman P.M."/>
            <person name="Kang S."/>
            <person name="Shim W.B."/>
            <person name="Woloshuk C."/>
            <person name="Xie X."/>
            <person name="Xu J.R."/>
            <person name="Antoniw J."/>
            <person name="Baker S.E."/>
            <person name="Bluhm B.H."/>
            <person name="Breakspear A."/>
            <person name="Brown D.W."/>
            <person name="Butchko R.A."/>
            <person name="Chapman S."/>
            <person name="Coulson R."/>
            <person name="Coutinho P.M."/>
            <person name="Danchin E.G."/>
            <person name="Diener A."/>
            <person name="Gale L.R."/>
            <person name="Gardiner D.M."/>
            <person name="Goff S."/>
            <person name="Hammond-Kosack K.E."/>
            <person name="Hilburn K."/>
            <person name="Hua-Van A."/>
            <person name="Jonkers W."/>
            <person name="Kazan K."/>
            <person name="Kodira C.D."/>
            <person name="Koehrsen M."/>
            <person name="Kumar L."/>
            <person name="Lee Y.H."/>
            <person name="Li L."/>
            <person name="Manners J.M."/>
            <person name="Miranda-Saavedra D."/>
            <person name="Mukherjee M."/>
            <person name="Park G."/>
            <person name="Park J."/>
            <person name="Park S.Y."/>
            <person name="Proctor R.H."/>
            <person name="Regev A."/>
            <person name="Ruiz-Roldan M.C."/>
            <person name="Sain D."/>
            <person name="Sakthikumar S."/>
            <person name="Sykes S."/>
            <person name="Schwartz D.C."/>
            <person name="Turgeon B.G."/>
            <person name="Wapinski I."/>
            <person name="Yoder O."/>
            <person name="Young S."/>
            <person name="Zeng Q."/>
            <person name="Zhou S."/>
            <person name="Galagan J."/>
            <person name="Cuomo C.A."/>
            <person name="Kistler H.C."/>
            <person name="Rep M."/>
        </authorList>
    </citation>
    <scope>GENOME REANNOTATION</scope>
    <source>
        <strain evidence="4">ATCC MYA-4620 / CBS 123657 / FGSC 9075 / NRRL 31084 / PH-1</strain>
        <strain evidence="3">PH-1 / ATCC MYA-4620 / FGSC 9075 / NRRL 31084</strain>
    </source>
</reference>
<feature type="compositionally biased region" description="Basic and acidic residues" evidence="1">
    <location>
        <begin position="55"/>
        <end position="64"/>
    </location>
</feature>
<name>A0A098DCM0_GIBZE</name>
<dbReference type="EnsemblFungi" id="CEF76694">
    <property type="protein sequence ID" value="CEF76694"/>
    <property type="gene ID" value="FGRRES_17049"/>
</dbReference>
<proteinExistence type="predicted"/>
<feature type="compositionally biased region" description="Basic and acidic residues" evidence="1">
    <location>
        <begin position="29"/>
        <end position="38"/>
    </location>
</feature>
<organism evidence="2 4">
    <name type="scientific">Gibberella zeae (strain ATCC MYA-4620 / CBS 123657 / FGSC 9075 / NRRL 31084 / PH-1)</name>
    <name type="common">Wheat head blight fungus</name>
    <name type="synonym">Fusarium graminearum</name>
    <dbReference type="NCBI Taxonomy" id="229533"/>
    <lineage>
        <taxon>Eukaryota</taxon>
        <taxon>Fungi</taxon>
        <taxon>Dikarya</taxon>
        <taxon>Ascomycota</taxon>
        <taxon>Pezizomycotina</taxon>
        <taxon>Sordariomycetes</taxon>
        <taxon>Hypocreomycetidae</taxon>
        <taxon>Hypocreales</taxon>
        <taxon>Nectriaceae</taxon>
        <taxon>Fusarium</taxon>
    </lineage>
</organism>
<protein>
    <submittedName>
        <fullName evidence="2">Chromosome 2, complete genome</fullName>
    </submittedName>
</protein>
<dbReference type="STRING" id="229533.A0A098DCM0"/>
<dbReference type="Proteomes" id="UP000070720">
    <property type="component" value="Chromosome 2"/>
</dbReference>
<evidence type="ECO:0000256" key="1">
    <source>
        <dbReference type="SAM" id="MobiDB-lite"/>
    </source>
</evidence>
<accession>A0A0E0RZL9</accession>
<dbReference type="InParanoid" id="A0A098DCM0"/>
<evidence type="ECO:0000313" key="2">
    <source>
        <dbReference type="EMBL" id="CEF76694.1"/>
    </source>
</evidence>
<feature type="region of interest" description="Disordered" evidence="1">
    <location>
        <begin position="1"/>
        <end position="64"/>
    </location>
</feature>
<gene>
    <name evidence="3" type="primary">FG08366.1</name>
    <name evidence="2" type="ORF">FGRAMPH1_01T09783</name>
</gene>
<evidence type="ECO:0000313" key="4">
    <source>
        <dbReference type="Proteomes" id="UP000070720"/>
    </source>
</evidence>
<reference evidence="2 4" key="3">
    <citation type="journal article" date="2015" name="BMC Genomics">
        <title>The completed genome sequence of the pathogenic ascomycete fungus Fusarium graminearum.</title>
        <authorList>
            <person name="King R."/>
            <person name="Urban M."/>
            <person name="Hammond-Kosack M.C."/>
            <person name="Hassani-Pak K."/>
            <person name="Hammond-Kosack K.E."/>
        </authorList>
    </citation>
    <scope>NUCLEOTIDE SEQUENCE [LARGE SCALE GENOMIC DNA]</scope>
    <source>
        <strain evidence="4">ATCC MYA-4620 / CBS 123657 / FGSC 9075 / NRRL 31084 / PH-1</strain>
        <strain evidence="2">PH-1</strain>
    </source>
</reference>
<keyword evidence="4" id="KW-1185">Reference proteome</keyword>
<evidence type="ECO:0000313" key="3">
    <source>
        <dbReference type="EnsemblFungi" id="CEF76694"/>
    </source>
</evidence>
<reference evidence="3" key="4">
    <citation type="submission" date="2017-01" db="UniProtKB">
        <authorList>
            <consortium name="EnsemblFungi"/>
        </authorList>
    </citation>
    <scope>IDENTIFICATION</scope>
    <source>
        <strain evidence="3">PH-1 / ATCC MYA-4620 / FGSC 9075 / NRRL 31084</strain>
    </source>
</reference>
<reference evidence="3 4" key="1">
    <citation type="journal article" date="2007" name="Science">
        <title>The Fusarium graminearum genome reveals a link between localized polymorphism and pathogen specialization.</title>
        <authorList>
            <person name="Cuomo C.A."/>
            <person name="Gueldener U."/>
            <person name="Xu J.-R."/>
            <person name="Trail F."/>
            <person name="Turgeon B.G."/>
            <person name="Di Pietro A."/>
            <person name="Walton J.D."/>
            <person name="Ma L.-J."/>
            <person name="Baker S.E."/>
            <person name="Rep M."/>
            <person name="Adam G."/>
            <person name="Antoniw J."/>
            <person name="Baldwin T."/>
            <person name="Calvo S.E."/>
            <person name="Chang Y.-L."/>
            <person name="DeCaprio D."/>
            <person name="Gale L.R."/>
            <person name="Gnerre S."/>
            <person name="Goswami R.S."/>
            <person name="Hammond-Kosack K."/>
            <person name="Harris L.J."/>
            <person name="Hilburn K."/>
            <person name="Kennell J.C."/>
            <person name="Kroken S."/>
            <person name="Magnuson J.K."/>
            <person name="Mannhaupt G."/>
            <person name="Mauceli E.W."/>
            <person name="Mewes H.-W."/>
            <person name="Mitterbauer R."/>
            <person name="Muehlbauer G."/>
            <person name="Muensterkoetter M."/>
            <person name="Nelson D."/>
            <person name="O'Donnell K."/>
            <person name="Ouellet T."/>
            <person name="Qi W."/>
            <person name="Quesneville H."/>
            <person name="Roncero M.I.G."/>
            <person name="Seong K.-Y."/>
            <person name="Tetko I.V."/>
            <person name="Urban M."/>
            <person name="Waalwijk C."/>
            <person name="Ward T.J."/>
            <person name="Yao J."/>
            <person name="Birren B.W."/>
            <person name="Kistler H.C."/>
        </authorList>
    </citation>
    <scope>NUCLEOTIDE SEQUENCE [LARGE SCALE GENOMIC DNA]</scope>
    <source>
        <strain evidence="4">ATCC MYA-4620 / CBS 123657 / FGSC 9075 / NRRL 31084 / PH-1</strain>
        <strain evidence="3">PH-1 / ATCC MYA-4620 / FGSC 9075 / NRRL 31084</strain>
    </source>
</reference>
<dbReference type="EMBL" id="HG970333">
    <property type="protein sequence ID" value="CEF76694.1"/>
    <property type="molecule type" value="Genomic_DNA"/>
</dbReference>
<sequence length="64" mass="7021">MPEGRQSPAPEQQSGRQQQDPPASGKGINETDNKDPKAQLENLSSNPKGITDEEVEKKFAKTEK</sequence>
<feature type="compositionally biased region" description="Polar residues" evidence="1">
    <location>
        <begin position="9"/>
        <end position="21"/>
    </location>
</feature>
<dbReference type="VEuPathDB" id="FungiDB:FGRAMPH1_01G09783"/>